<evidence type="ECO:0000256" key="6">
    <source>
        <dbReference type="PROSITE-ProRule" id="PRU00146"/>
    </source>
</evidence>
<feature type="compositionally biased region" description="Polar residues" evidence="7">
    <location>
        <begin position="1125"/>
        <end position="1134"/>
    </location>
</feature>
<evidence type="ECO:0000256" key="2">
    <source>
        <dbReference type="ARBA" id="ARBA00022723"/>
    </source>
</evidence>
<feature type="compositionally biased region" description="Basic and acidic residues" evidence="7">
    <location>
        <begin position="464"/>
        <end position="475"/>
    </location>
</feature>
<feature type="region of interest" description="Disordered" evidence="7">
    <location>
        <begin position="1"/>
        <end position="61"/>
    </location>
</feature>
<feature type="compositionally biased region" description="Acidic residues" evidence="7">
    <location>
        <begin position="860"/>
        <end position="876"/>
    </location>
</feature>
<dbReference type="InterPro" id="IPR019786">
    <property type="entry name" value="Zinc_finger_PHD-type_CS"/>
</dbReference>
<evidence type="ECO:0000313" key="9">
    <source>
        <dbReference type="EMBL" id="KAF9967760.1"/>
    </source>
</evidence>
<feature type="region of interest" description="Disordered" evidence="7">
    <location>
        <begin position="128"/>
        <end position="160"/>
    </location>
</feature>
<feature type="region of interest" description="Disordered" evidence="7">
    <location>
        <begin position="702"/>
        <end position="821"/>
    </location>
</feature>
<dbReference type="CDD" id="cd15560">
    <property type="entry name" value="PHD2_3_BPTF"/>
    <property type="match status" value="1"/>
</dbReference>
<reference evidence="9" key="1">
    <citation type="journal article" date="2020" name="Fungal Divers.">
        <title>Resolving the Mortierellaceae phylogeny through synthesis of multi-gene phylogenetics and phylogenomics.</title>
        <authorList>
            <person name="Vandepol N."/>
            <person name="Liber J."/>
            <person name="Desiro A."/>
            <person name="Na H."/>
            <person name="Kennedy M."/>
            <person name="Barry K."/>
            <person name="Grigoriev I.V."/>
            <person name="Miller A.N."/>
            <person name="O'Donnell K."/>
            <person name="Stajich J.E."/>
            <person name="Bonito G."/>
        </authorList>
    </citation>
    <scope>NUCLEOTIDE SEQUENCE</scope>
    <source>
        <strain evidence="9">CK1249</strain>
    </source>
</reference>
<evidence type="ECO:0000256" key="3">
    <source>
        <dbReference type="ARBA" id="ARBA00022771"/>
    </source>
</evidence>
<proteinExistence type="predicted"/>
<feature type="compositionally biased region" description="Polar residues" evidence="7">
    <location>
        <begin position="541"/>
        <end position="551"/>
    </location>
</feature>
<comment type="caution">
    <text evidence="9">The sequence shown here is derived from an EMBL/GenBank/DDBJ whole genome shotgun (WGS) entry which is preliminary data.</text>
</comment>
<dbReference type="SUPFAM" id="SSF57903">
    <property type="entry name" value="FYVE/PHD zinc finger"/>
    <property type="match status" value="1"/>
</dbReference>
<evidence type="ECO:0000256" key="4">
    <source>
        <dbReference type="ARBA" id="ARBA00022833"/>
    </source>
</evidence>
<feature type="compositionally biased region" description="Basic residues" evidence="7">
    <location>
        <begin position="1373"/>
        <end position="1382"/>
    </location>
</feature>
<feature type="compositionally biased region" description="Acidic residues" evidence="7">
    <location>
        <begin position="495"/>
        <end position="506"/>
    </location>
</feature>
<dbReference type="GO" id="GO:0008270">
    <property type="term" value="F:zinc ion binding"/>
    <property type="evidence" value="ECO:0007669"/>
    <property type="project" value="UniProtKB-KW"/>
</dbReference>
<name>A0A9P6M6P3_MORAP</name>
<feature type="region of interest" description="Disordered" evidence="7">
    <location>
        <begin position="1230"/>
        <end position="1313"/>
    </location>
</feature>
<dbReference type="Proteomes" id="UP000738359">
    <property type="component" value="Unassembled WGS sequence"/>
</dbReference>
<feature type="compositionally biased region" description="Polar residues" evidence="7">
    <location>
        <begin position="1"/>
        <end position="23"/>
    </location>
</feature>
<evidence type="ECO:0000256" key="1">
    <source>
        <dbReference type="ARBA" id="ARBA00004123"/>
    </source>
</evidence>
<protein>
    <submittedName>
        <fullName evidence="9">PHD finger protein 8</fullName>
    </submittedName>
</protein>
<feature type="region of interest" description="Disordered" evidence="7">
    <location>
        <begin position="446"/>
        <end position="560"/>
    </location>
</feature>
<dbReference type="InterPro" id="IPR037869">
    <property type="entry name" value="Spp1/CFP1"/>
</dbReference>
<feature type="region of interest" description="Disordered" evidence="7">
    <location>
        <begin position="377"/>
        <end position="406"/>
    </location>
</feature>
<evidence type="ECO:0000313" key="10">
    <source>
        <dbReference type="Proteomes" id="UP000738359"/>
    </source>
</evidence>
<feature type="compositionally biased region" description="Polar residues" evidence="7">
    <location>
        <begin position="387"/>
        <end position="398"/>
    </location>
</feature>
<dbReference type="InterPro" id="IPR019787">
    <property type="entry name" value="Znf_PHD-finger"/>
</dbReference>
<feature type="compositionally biased region" description="Basic and acidic residues" evidence="7">
    <location>
        <begin position="26"/>
        <end position="38"/>
    </location>
</feature>
<dbReference type="InterPro" id="IPR001965">
    <property type="entry name" value="Znf_PHD"/>
</dbReference>
<evidence type="ECO:0000256" key="5">
    <source>
        <dbReference type="ARBA" id="ARBA00023242"/>
    </source>
</evidence>
<evidence type="ECO:0000256" key="7">
    <source>
        <dbReference type="SAM" id="MobiDB-lite"/>
    </source>
</evidence>
<feature type="compositionally biased region" description="Basic and acidic residues" evidence="7">
    <location>
        <begin position="525"/>
        <end position="536"/>
    </location>
</feature>
<dbReference type="GO" id="GO:0045893">
    <property type="term" value="P:positive regulation of DNA-templated transcription"/>
    <property type="evidence" value="ECO:0007669"/>
    <property type="project" value="TreeGrafter"/>
</dbReference>
<feature type="compositionally biased region" description="Low complexity" evidence="7">
    <location>
        <begin position="1062"/>
        <end position="1095"/>
    </location>
</feature>
<feature type="domain" description="PHD-type" evidence="8">
    <location>
        <begin position="69"/>
        <end position="120"/>
    </location>
</feature>
<feature type="compositionally biased region" description="Low complexity" evidence="7">
    <location>
        <begin position="770"/>
        <end position="791"/>
    </location>
</feature>
<dbReference type="PANTHER" id="PTHR46174">
    <property type="entry name" value="CXXC-TYPE ZINC FINGER PROTEIN 1"/>
    <property type="match status" value="1"/>
</dbReference>
<gene>
    <name evidence="9" type="primary">PHF8</name>
    <name evidence="9" type="ORF">BGZ70_008312</name>
</gene>
<dbReference type="InterPro" id="IPR011011">
    <property type="entry name" value="Znf_FYVE_PHD"/>
</dbReference>
<dbReference type="GO" id="GO:0048188">
    <property type="term" value="C:Set1C/COMPASS complex"/>
    <property type="evidence" value="ECO:0007669"/>
    <property type="project" value="InterPro"/>
</dbReference>
<feature type="compositionally biased region" description="Acidic residues" evidence="7">
    <location>
        <begin position="702"/>
        <end position="717"/>
    </location>
</feature>
<dbReference type="OrthoDB" id="436852at2759"/>
<sequence>MKASTPTPSPSHINALATQQLQPVSLDRDKEPSVDRPKATPKKVAGGTSSKEKKAGARKVGRPKSVSKDVYCICRGPYDGIEFMIACDRCEEWFHGRCIGMKPQEAKKSNHYYCETCQRIRKMLGVAAEEPSKPVKTKDPNRKSSDKRGRKKRPAVDPALDDHLLQPFSSALGSAQSLHTNPMHYALDQSLAGGAVLSNQHPTLMAAERSQIAPISLQMPAAVESSSVSALRGVDVQQGRESIPPARYDASPNIPSTPVSGGVNASAPQARPTPPIRSAPMTADDDEDEEVCPVCDFQCTCNTNADSGTEAAVLTVTAAAPSGDDEHTYSAIKVPFQPSIPSGTGFADSGHERHDSFIEDSTTSAVVDTTIVKGNISEDDSFRTSHKNPMSTPTSQRRPSILRRSGKGIGKAPYLLQISKRDEILHRRGKSLKGGKAALHLYQQSIQSSGSEMSDIYSEDGGDLEMRGRGRDHCSRMALDSSGSTQRPRARYASDSDDEREEEGDDILSLSSSGTLSDFEEDESTDRGEAQADRTRWKGQKATSHSDSSSRPVAGKRWSQPHVVLTAASIRQHHESSLPPDARIRAAAEGPIVIKKRGPGRPRKHKDPLLISPQDEEALYTPAIIASRKAAVAAQPLKRGTKKDVQAPIKGLTRPDFPFIAYDPDVAEDVAALHAIENDNEDSGVISGPTSTNANRLLDLSDSDDIFGDGDLSDELSGDLSDIPSEDLDDLSDDGLDFSSSDEEDDTSTSSGPREFHYSELEEQDESLVDSDSSINSITSNSSDSTDSASDSEVEVFLRDVTDPDEEHYEYEHEGSEDLIDDEELLRLEEQERLFLAKAHGLHDVFSEEDSDPGRNPFESSDDEDDGYDLAPDEDEYGHPEEFYDDEYYEDDYEEMDDMEILEQLTGVQSDMQALMMIPPEQQEQLLLLQHYAEIHRQQQEQQLSGVQLHQGEMLHLQDSSAEAFQRHAEHGSPVSDLLSSHLLPQFDVHVPDLDAVSEQLAASLASSLASSMAESMSGQNQDTSLFTTQSTTEDGLSITLQIQSPTEQVVALKSPGDPAETHSSVSSGSTPSITTDTSVLTWTTSAPTTPNTLAIIPTPANTPSPPERVVGESLSSASATASTQLPQHTPSLSTKAPKLATFQKGQSSTGKVQTLHNSASYKPLSSIVAVPTIGGRPVQPILPKLAPGESMSGLSPFAKAHAAETQFALLNQTRLQHGGPSVFKEAAQRALGGNSTTTIPEDPASGDTTDDASPNMHSSEFKKRKGDDVKVKEQTAVGQGKRRRLSTVGTKGAAKNSAAPLSQGSPMDPTQIGTLATSTYSPASTSASVACMSSFSTGESSASTSMAGFDFSSVSMPFIDPAARIITPTVSKHPRHRKSSLKGKELKQSDSGVLPMDDLLDTSALYGRSSSRSPSPERAGADAGDGDNEMSQSMLKDLNRWERVPIGTFRKSRRPSSSYVGLQSALKFGNVSMPATLLADHQQQQQLLLQESHRPPKRTLGVRRHRTSSNASDFMSGLQRKEAIMQDRLLKNRQHQFRQRATSVSQSSSGARVGMLLEGFGSQDGHHAHGSGSLHRTQSSFGTLDIPLVLGTNPMRRRKRAVSSTADVLRVGHRANGHRPPSMSQQLSTVPSDLNMDLHTGLGIGLGELASNGITSSKNGHGSEGTGRAAGLEDLMTDSNQLPSSACPTPLHSPLFSATSASGRVHHHGSGEAVITENQSSKGSLGDDDGPRGDDAIVSHLELDIGKEMDGFHERLMAKIKADSEDS</sequence>
<accession>A0A9P6M6P3</accession>
<keyword evidence="10" id="KW-1185">Reference proteome</keyword>
<comment type="subcellular location">
    <subcellularLocation>
        <location evidence="1">Nucleus</location>
    </subcellularLocation>
</comment>
<evidence type="ECO:0000259" key="8">
    <source>
        <dbReference type="PROSITE" id="PS50016"/>
    </source>
</evidence>
<feature type="compositionally biased region" description="Basic and acidic residues" evidence="7">
    <location>
        <begin position="130"/>
        <end position="147"/>
    </location>
</feature>
<dbReference type="PROSITE" id="PS01359">
    <property type="entry name" value="ZF_PHD_1"/>
    <property type="match status" value="1"/>
</dbReference>
<keyword evidence="2" id="KW-0479">Metal-binding</keyword>
<keyword evidence="3 6" id="KW-0863">Zinc-finger</keyword>
<organism evidence="9 10">
    <name type="scientific">Mortierella alpina</name>
    <name type="common">Oleaginous fungus</name>
    <name type="synonym">Mortierella renispora</name>
    <dbReference type="NCBI Taxonomy" id="64518"/>
    <lineage>
        <taxon>Eukaryota</taxon>
        <taxon>Fungi</taxon>
        <taxon>Fungi incertae sedis</taxon>
        <taxon>Mucoromycota</taxon>
        <taxon>Mortierellomycotina</taxon>
        <taxon>Mortierellomycetes</taxon>
        <taxon>Mortierellales</taxon>
        <taxon>Mortierellaceae</taxon>
        <taxon>Mortierella</taxon>
    </lineage>
</organism>
<dbReference type="Pfam" id="PF00628">
    <property type="entry name" value="PHD"/>
    <property type="match status" value="1"/>
</dbReference>
<keyword evidence="4" id="KW-0862">Zinc</keyword>
<feature type="compositionally biased region" description="Low complexity" evidence="7">
    <location>
        <begin position="1114"/>
        <end position="1124"/>
    </location>
</feature>
<feature type="compositionally biased region" description="Acidic residues" evidence="7">
    <location>
        <begin position="724"/>
        <end position="747"/>
    </location>
</feature>
<dbReference type="PROSITE" id="PS50016">
    <property type="entry name" value="ZF_PHD_2"/>
    <property type="match status" value="1"/>
</dbReference>
<dbReference type="EMBL" id="JAAAHY010000059">
    <property type="protein sequence ID" value="KAF9967760.1"/>
    <property type="molecule type" value="Genomic_DNA"/>
</dbReference>
<dbReference type="PANTHER" id="PTHR46174:SF1">
    <property type="entry name" value="CXXC-TYPE ZINC FINGER PROTEIN 1"/>
    <property type="match status" value="1"/>
</dbReference>
<dbReference type="Gene3D" id="3.30.40.10">
    <property type="entry name" value="Zinc/RING finger domain, C3HC4 (zinc finger)"/>
    <property type="match status" value="1"/>
</dbReference>
<feature type="region of interest" description="Disordered" evidence="7">
    <location>
        <begin position="243"/>
        <end position="284"/>
    </location>
</feature>
<feature type="region of interest" description="Disordered" evidence="7">
    <location>
        <begin position="845"/>
        <end position="880"/>
    </location>
</feature>
<dbReference type="InterPro" id="IPR013083">
    <property type="entry name" value="Znf_RING/FYVE/PHD"/>
</dbReference>
<keyword evidence="5" id="KW-0539">Nucleus</keyword>
<feature type="region of interest" description="Disordered" evidence="7">
    <location>
        <begin position="1048"/>
        <end position="1134"/>
    </location>
</feature>
<feature type="compositionally biased region" description="Basic and acidic residues" evidence="7">
    <location>
        <begin position="1260"/>
        <end position="1274"/>
    </location>
</feature>
<dbReference type="SMART" id="SM00249">
    <property type="entry name" value="PHD"/>
    <property type="match status" value="1"/>
</dbReference>
<feature type="region of interest" description="Disordered" evidence="7">
    <location>
        <begin position="1368"/>
        <end position="1432"/>
    </location>
</feature>